<keyword evidence="2" id="KW-1185">Reference proteome</keyword>
<comment type="caution">
    <text evidence="1">The sequence shown here is derived from an EMBL/GenBank/DDBJ whole genome shotgun (WGS) entry which is preliminary data.</text>
</comment>
<evidence type="ECO:0008006" key="3">
    <source>
        <dbReference type="Google" id="ProtNLM"/>
    </source>
</evidence>
<evidence type="ECO:0000313" key="2">
    <source>
        <dbReference type="Proteomes" id="UP001597183"/>
    </source>
</evidence>
<dbReference type="Proteomes" id="UP001597183">
    <property type="component" value="Unassembled WGS sequence"/>
</dbReference>
<name>A0ABW4AJT5_9ACTN</name>
<gene>
    <name evidence="1" type="ORF">ACFQ5G_34400</name>
</gene>
<reference evidence="2" key="1">
    <citation type="journal article" date="2019" name="Int. J. Syst. Evol. Microbiol.">
        <title>The Global Catalogue of Microorganisms (GCM) 10K type strain sequencing project: providing services to taxonomists for standard genome sequencing and annotation.</title>
        <authorList>
            <consortium name="The Broad Institute Genomics Platform"/>
            <consortium name="The Broad Institute Genome Sequencing Center for Infectious Disease"/>
            <person name="Wu L."/>
            <person name="Ma J."/>
        </authorList>
    </citation>
    <scope>NUCLEOTIDE SEQUENCE [LARGE SCALE GENOMIC DNA]</scope>
    <source>
        <strain evidence="2">CCM 7526</strain>
    </source>
</reference>
<dbReference type="EMBL" id="JBHTMK010000044">
    <property type="protein sequence ID" value="MFD1370453.1"/>
    <property type="molecule type" value="Genomic_DNA"/>
</dbReference>
<accession>A0ABW4AJT5</accession>
<dbReference type="RefSeq" id="WP_317793774.1">
    <property type="nucleotide sequence ID" value="NZ_AP028461.1"/>
</dbReference>
<evidence type="ECO:0000313" key="1">
    <source>
        <dbReference type="EMBL" id="MFD1370453.1"/>
    </source>
</evidence>
<protein>
    <recommendedName>
        <fullName evidence="3">ANTAR domain-containing protein</fullName>
    </recommendedName>
</protein>
<sequence>MGFPLTQTPISTRPPLAQALVTLAETPDDMPEIGDRLQVVARLAAHRIGIVTYAAITPRPDDGSSTVATSPDLVEAIDDATPDLPGEPAPHVEPGPAADGLAATIEWPGFRDTAAGMGMGVVSVPLFTGSGTTVATLDLYGPDPATMAPIAAGIRAAYDPDLPWPDGSEDGSTSDPGVDELVEGVAEALSTRSTIQLALDMIRIGTAPGATDAYLTLRLLAADDSVSLLDAATTLIAGRP</sequence>
<proteinExistence type="predicted"/>
<organism evidence="1 2">
    <name type="scientific">Actinoplanes sichuanensis</name>
    <dbReference type="NCBI Taxonomy" id="512349"/>
    <lineage>
        <taxon>Bacteria</taxon>
        <taxon>Bacillati</taxon>
        <taxon>Actinomycetota</taxon>
        <taxon>Actinomycetes</taxon>
        <taxon>Micromonosporales</taxon>
        <taxon>Micromonosporaceae</taxon>
        <taxon>Actinoplanes</taxon>
    </lineage>
</organism>